<comment type="caution">
    <text evidence="2">The sequence shown here is derived from an EMBL/GenBank/DDBJ whole genome shotgun (WGS) entry which is preliminary data.</text>
</comment>
<feature type="compositionally biased region" description="Polar residues" evidence="1">
    <location>
        <begin position="41"/>
        <end position="53"/>
    </location>
</feature>
<reference evidence="2 3" key="1">
    <citation type="journal article" date="2021" name="bioRxiv">
        <title>Chromosome-scale and haplotype-resolved genome assembly of a tetraploid potato cultivar.</title>
        <authorList>
            <person name="Sun H."/>
            <person name="Jiao W.-B."/>
            <person name="Krause K."/>
            <person name="Campoy J.A."/>
            <person name="Goel M."/>
            <person name="Folz-Donahue K."/>
            <person name="Kukat C."/>
            <person name="Huettel B."/>
            <person name="Schneeberger K."/>
        </authorList>
    </citation>
    <scope>NUCLEOTIDE SEQUENCE [LARGE SCALE GENOMIC DNA]</scope>
    <source>
        <strain evidence="2">SolTubOtavaFocal</strain>
        <tissue evidence="2">Leaves</tissue>
    </source>
</reference>
<protein>
    <recommendedName>
        <fullName evidence="4">Btz domain-containing protein</fullName>
    </recommendedName>
</protein>
<keyword evidence="3" id="KW-1185">Reference proteome</keyword>
<organism evidence="2 3">
    <name type="scientific">Solanum tuberosum</name>
    <name type="common">Potato</name>
    <dbReference type="NCBI Taxonomy" id="4113"/>
    <lineage>
        <taxon>Eukaryota</taxon>
        <taxon>Viridiplantae</taxon>
        <taxon>Streptophyta</taxon>
        <taxon>Embryophyta</taxon>
        <taxon>Tracheophyta</taxon>
        <taxon>Spermatophyta</taxon>
        <taxon>Magnoliopsida</taxon>
        <taxon>eudicotyledons</taxon>
        <taxon>Gunneridae</taxon>
        <taxon>Pentapetalae</taxon>
        <taxon>asterids</taxon>
        <taxon>lamiids</taxon>
        <taxon>Solanales</taxon>
        <taxon>Solanaceae</taxon>
        <taxon>Solanoideae</taxon>
        <taxon>Solaneae</taxon>
        <taxon>Solanum</taxon>
    </lineage>
</organism>
<dbReference type="PANTHER" id="PTHR34536">
    <property type="entry name" value="DENTIN SIALOPHOSPHOPROTEIN-LIKE PROTEIN"/>
    <property type="match status" value="1"/>
</dbReference>
<evidence type="ECO:0000313" key="2">
    <source>
        <dbReference type="EMBL" id="KAH0757153.1"/>
    </source>
</evidence>
<evidence type="ECO:0000313" key="3">
    <source>
        <dbReference type="Proteomes" id="UP000826656"/>
    </source>
</evidence>
<feature type="region of interest" description="Disordered" evidence="1">
    <location>
        <begin position="22"/>
        <end position="76"/>
    </location>
</feature>
<dbReference type="EMBL" id="JAIVGD010000015">
    <property type="protein sequence ID" value="KAH0757153.1"/>
    <property type="molecule type" value="Genomic_DNA"/>
</dbReference>
<gene>
    <name evidence="2" type="ORF">KY290_020646</name>
</gene>
<name>A0ABQ7V090_SOLTU</name>
<sequence>MEECYASDAFAGRVDTDNVGCVREDDIYEDEDPNAEGMDSGKNNESSSKNVQNVAVFRPVTGRSLPSRSGRERDEIYGYGPKFARDRFQDRSFGRSRGDFMHGRDRGWGWGRGWYSGRDFECYGGAADYLFRHKHTTPAWESANECNDYDGAAFGTNRRRSH</sequence>
<proteinExistence type="predicted"/>
<accession>A0ABQ7V090</accession>
<dbReference type="Proteomes" id="UP000826656">
    <property type="component" value="Unassembled WGS sequence"/>
</dbReference>
<evidence type="ECO:0008006" key="4">
    <source>
        <dbReference type="Google" id="ProtNLM"/>
    </source>
</evidence>
<evidence type="ECO:0000256" key="1">
    <source>
        <dbReference type="SAM" id="MobiDB-lite"/>
    </source>
</evidence>
<dbReference type="PANTHER" id="PTHR34536:SF12">
    <property type="entry name" value="BTZ DOMAIN-CONTAINING PROTEIN"/>
    <property type="match status" value="1"/>
</dbReference>